<feature type="chain" id="PRO_5046256207" evidence="1">
    <location>
        <begin position="19"/>
        <end position="106"/>
    </location>
</feature>
<sequence>MVVKSFLLLAKTLQLFRRTPQTETPIVKQWRLQKQPILHTGTPWTFQINCQEASIPQSLRSLIEIILGRWSYNIIQNQAALTVSQLIRFNSVVRCCKDSSGESTPT</sequence>
<evidence type="ECO:0000313" key="2">
    <source>
        <dbReference type="EMBL" id="CAH3027641.1"/>
    </source>
</evidence>
<protein>
    <submittedName>
        <fullName evidence="2">Uncharacterized protein</fullName>
    </submittedName>
</protein>
<feature type="signal peptide" evidence="1">
    <location>
        <begin position="1"/>
        <end position="18"/>
    </location>
</feature>
<name>A0ABN8MG09_9CNID</name>
<comment type="caution">
    <text evidence="2">The sequence shown here is derived from an EMBL/GenBank/DDBJ whole genome shotgun (WGS) entry which is preliminary data.</text>
</comment>
<dbReference type="Proteomes" id="UP001159427">
    <property type="component" value="Unassembled WGS sequence"/>
</dbReference>
<gene>
    <name evidence="2" type="ORF">PEVE_00032067</name>
</gene>
<keyword evidence="1" id="KW-0732">Signal</keyword>
<dbReference type="EMBL" id="CALNXI010000464">
    <property type="protein sequence ID" value="CAH3027641.1"/>
    <property type="molecule type" value="Genomic_DNA"/>
</dbReference>
<accession>A0ABN8MG09</accession>
<keyword evidence="3" id="KW-1185">Reference proteome</keyword>
<evidence type="ECO:0000256" key="1">
    <source>
        <dbReference type="SAM" id="SignalP"/>
    </source>
</evidence>
<reference evidence="2 3" key="1">
    <citation type="submission" date="2022-05" db="EMBL/GenBank/DDBJ databases">
        <authorList>
            <consortium name="Genoscope - CEA"/>
            <person name="William W."/>
        </authorList>
    </citation>
    <scope>NUCLEOTIDE SEQUENCE [LARGE SCALE GENOMIC DNA]</scope>
</reference>
<proteinExistence type="predicted"/>
<evidence type="ECO:0000313" key="3">
    <source>
        <dbReference type="Proteomes" id="UP001159427"/>
    </source>
</evidence>
<organism evidence="2 3">
    <name type="scientific">Porites evermanni</name>
    <dbReference type="NCBI Taxonomy" id="104178"/>
    <lineage>
        <taxon>Eukaryota</taxon>
        <taxon>Metazoa</taxon>
        <taxon>Cnidaria</taxon>
        <taxon>Anthozoa</taxon>
        <taxon>Hexacorallia</taxon>
        <taxon>Scleractinia</taxon>
        <taxon>Fungiina</taxon>
        <taxon>Poritidae</taxon>
        <taxon>Porites</taxon>
    </lineage>
</organism>